<gene>
    <name evidence="2" type="ORF">SMAX5B_007102</name>
</gene>
<evidence type="ECO:0000313" key="2">
    <source>
        <dbReference type="EMBL" id="AWO97377.1"/>
    </source>
</evidence>
<proteinExistence type="predicted"/>
<reference evidence="2 3" key="1">
    <citation type="submission" date="2017-12" db="EMBL/GenBank/DDBJ databases">
        <title>Integrating genomic resources of turbot (Scophthalmus maximus) in depth evaluation of genetic and physical mapping variation across individuals.</title>
        <authorList>
            <person name="Martinez P."/>
        </authorList>
    </citation>
    <scope>NUCLEOTIDE SEQUENCE [LARGE SCALE GENOMIC DNA]</scope>
</reference>
<feature type="compositionally biased region" description="Polar residues" evidence="1">
    <location>
        <begin position="28"/>
        <end position="40"/>
    </location>
</feature>
<organism evidence="2 3">
    <name type="scientific">Scophthalmus maximus</name>
    <name type="common">Turbot</name>
    <name type="synonym">Psetta maxima</name>
    <dbReference type="NCBI Taxonomy" id="52904"/>
    <lineage>
        <taxon>Eukaryota</taxon>
        <taxon>Metazoa</taxon>
        <taxon>Chordata</taxon>
        <taxon>Craniata</taxon>
        <taxon>Vertebrata</taxon>
        <taxon>Euteleostomi</taxon>
        <taxon>Actinopterygii</taxon>
        <taxon>Neopterygii</taxon>
        <taxon>Teleostei</taxon>
        <taxon>Neoteleostei</taxon>
        <taxon>Acanthomorphata</taxon>
        <taxon>Carangaria</taxon>
        <taxon>Pleuronectiformes</taxon>
        <taxon>Pleuronectoidei</taxon>
        <taxon>Scophthalmidae</taxon>
        <taxon>Scophthalmus</taxon>
    </lineage>
</organism>
<dbReference type="AlphaFoldDB" id="A0A2U9B0I6"/>
<dbReference type="EMBL" id="CP026244">
    <property type="protein sequence ID" value="AWO97377.1"/>
    <property type="molecule type" value="Genomic_DNA"/>
</dbReference>
<name>A0A2U9B0I6_SCOMX</name>
<dbReference type="Proteomes" id="UP000246464">
    <property type="component" value="Chromosome 2"/>
</dbReference>
<feature type="region of interest" description="Disordered" evidence="1">
    <location>
        <begin position="1"/>
        <end position="51"/>
    </location>
</feature>
<evidence type="ECO:0000256" key="1">
    <source>
        <dbReference type="SAM" id="MobiDB-lite"/>
    </source>
</evidence>
<keyword evidence="3" id="KW-1185">Reference proteome</keyword>
<evidence type="ECO:0000313" key="3">
    <source>
        <dbReference type="Proteomes" id="UP000246464"/>
    </source>
</evidence>
<sequence>MVCSITPRNSESPSSEWEVATGTPPPSQNFDSEGQKNLTNPDCEIQHGCPL</sequence>
<feature type="compositionally biased region" description="Polar residues" evidence="1">
    <location>
        <begin position="1"/>
        <end position="15"/>
    </location>
</feature>
<accession>A0A2U9B0I6</accession>
<protein>
    <submittedName>
        <fullName evidence="2">Uncharacterized protein</fullName>
    </submittedName>
</protein>